<evidence type="ECO:0000259" key="14">
    <source>
        <dbReference type="Pfam" id="PF08245"/>
    </source>
</evidence>
<evidence type="ECO:0000256" key="2">
    <source>
        <dbReference type="ARBA" id="ARBA00022598"/>
    </source>
</evidence>
<dbReference type="InterPro" id="IPR005863">
    <property type="entry name" value="UDP-N-AcMur_synth"/>
</dbReference>
<comment type="pathway">
    <text evidence="10 11">Cell wall biogenesis; peptidoglycan biosynthesis.</text>
</comment>
<gene>
    <name evidence="10" type="primary">murF</name>
    <name evidence="15" type="ORF">DXZ20_14225</name>
</gene>
<keyword evidence="6 10" id="KW-0133">Cell shape</keyword>
<evidence type="ECO:0000313" key="15">
    <source>
        <dbReference type="EMBL" id="NEZ56815.1"/>
    </source>
</evidence>
<comment type="function">
    <text evidence="10 11">Involved in cell wall formation. Catalyzes the final step in the synthesis of UDP-N-acetylmuramoyl-pentapeptide, the precursor of murein.</text>
</comment>
<feature type="binding site" evidence="10">
    <location>
        <begin position="116"/>
        <end position="122"/>
    </location>
    <ligand>
        <name>ATP</name>
        <dbReference type="ChEBI" id="CHEBI:30616"/>
    </ligand>
</feature>
<dbReference type="Pfam" id="PF08245">
    <property type="entry name" value="Mur_ligase_M"/>
    <property type="match status" value="1"/>
</dbReference>
<dbReference type="GO" id="GO:0047480">
    <property type="term" value="F:UDP-N-acetylmuramoyl-tripeptide-D-alanyl-D-alanine ligase activity"/>
    <property type="evidence" value="ECO:0007669"/>
    <property type="project" value="UniProtKB-UniRule"/>
</dbReference>
<keyword evidence="9 10" id="KW-0961">Cell wall biogenesis/degradation</keyword>
<dbReference type="HAMAP" id="MF_02019">
    <property type="entry name" value="MurF"/>
    <property type="match status" value="1"/>
</dbReference>
<dbReference type="PANTHER" id="PTHR43024:SF1">
    <property type="entry name" value="UDP-N-ACETYLMURAMOYL-TRIPEPTIDE--D-ALANYL-D-ALANINE LIGASE"/>
    <property type="match status" value="1"/>
</dbReference>
<comment type="catalytic activity">
    <reaction evidence="10 11">
        <text>D-alanyl-D-alanine + UDP-N-acetyl-alpha-D-muramoyl-L-alanyl-gamma-D-glutamyl-meso-2,6-diaminopimelate + ATP = UDP-N-acetyl-alpha-D-muramoyl-L-alanyl-gamma-D-glutamyl-meso-2,6-diaminopimeloyl-D-alanyl-D-alanine + ADP + phosphate + H(+)</text>
        <dbReference type="Rhea" id="RHEA:28374"/>
        <dbReference type="ChEBI" id="CHEBI:15378"/>
        <dbReference type="ChEBI" id="CHEBI:30616"/>
        <dbReference type="ChEBI" id="CHEBI:43474"/>
        <dbReference type="ChEBI" id="CHEBI:57822"/>
        <dbReference type="ChEBI" id="CHEBI:61386"/>
        <dbReference type="ChEBI" id="CHEBI:83905"/>
        <dbReference type="ChEBI" id="CHEBI:456216"/>
        <dbReference type="EC" id="6.3.2.10"/>
    </reaction>
</comment>
<dbReference type="InterPro" id="IPR036615">
    <property type="entry name" value="Mur_ligase_C_dom_sf"/>
</dbReference>
<comment type="caution">
    <text evidence="15">The sequence shown here is derived from an EMBL/GenBank/DDBJ whole genome shotgun (WGS) entry which is preliminary data.</text>
</comment>
<dbReference type="InterPro" id="IPR051046">
    <property type="entry name" value="MurCDEF_CellWall_CoF430Synth"/>
</dbReference>
<evidence type="ECO:0000256" key="8">
    <source>
        <dbReference type="ARBA" id="ARBA00023306"/>
    </source>
</evidence>
<dbReference type="GO" id="GO:0009252">
    <property type="term" value="P:peptidoglycan biosynthetic process"/>
    <property type="evidence" value="ECO:0007669"/>
    <property type="project" value="UniProtKB-UniRule"/>
</dbReference>
<accession>A0A6M0RKR5</accession>
<feature type="domain" description="Mur ligase N-terminal catalytic" evidence="12">
    <location>
        <begin position="34"/>
        <end position="82"/>
    </location>
</feature>
<dbReference type="UniPathway" id="UPA00219"/>
<dbReference type="GO" id="GO:0005737">
    <property type="term" value="C:cytoplasm"/>
    <property type="evidence" value="ECO:0007669"/>
    <property type="project" value="UniProtKB-SubCell"/>
</dbReference>
<evidence type="ECO:0000256" key="11">
    <source>
        <dbReference type="RuleBase" id="RU004136"/>
    </source>
</evidence>
<dbReference type="InterPro" id="IPR004101">
    <property type="entry name" value="Mur_ligase_C"/>
</dbReference>
<evidence type="ECO:0000256" key="5">
    <source>
        <dbReference type="ARBA" id="ARBA00022840"/>
    </source>
</evidence>
<comment type="subcellular location">
    <subcellularLocation>
        <location evidence="10 11">Cytoplasm</location>
    </subcellularLocation>
</comment>
<evidence type="ECO:0000256" key="4">
    <source>
        <dbReference type="ARBA" id="ARBA00022741"/>
    </source>
</evidence>
<dbReference type="PANTHER" id="PTHR43024">
    <property type="entry name" value="UDP-N-ACETYLMURAMOYL-TRIPEPTIDE--D-ALANYL-D-ALANINE LIGASE"/>
    <property type="match status" value="1"/>
</dbReference>
<dbReference type="Gene3D" id="3.40.1390.10">
    <property type="entry name" value="MurE/MurF, N-terminal domain"/>
    <property type="match status" value="1"/>
</dbReference>
<dbReference type="Gene3D" id="3.90.190.20">
    <property type="entry name" value="Mur ligase, C-terminal domain"/>
    <property type="match status" value="1"/>
</dbReference>
<feature type="domain" description="Mur ligase C-terminal" evidence="13">
    <location>
        <begin position="313"/>
        <end position="435"/>
    </location>
</feature>
<dbReference type="SUPFAM" id="SSF63418">
    <property type="entry name" value="MurE/MurF N-terminal domain"/>
    <property type="match status" value="1"/>
</dbReference>
<dbReference type="EC" id="6.3.2.10" evidence="10 11"/>
<keyword evidence="2 10" id="KW-0436">Ligase</keyword>
<dbReference type="GO" id="GO:0008360">
    <property type="term" value="P:regulation of cell shape"/>
    <property type="evidence" value="ECO:0007669"/>
    <property type="project" value="UniProtKB-KW"/>
</dbReference>
<dbReference type="Gene3D" id="3.40.1190.10">
    <property type="entry name" value="Mur-like, catalytic domain"/>
    <property type="match status" value="1"/>
</dbReference>
<dbReference type="InterPro" id="IPR013221">
    <property type="entry name" value="Mur_ligase_cen"/>
</dbReference>
<keyword evidence="1 10" id="KW-0963">Cytoplasm</keyword>
<dbReference type="SUPFAM" id="SSF53623">
    <property type="entry name" value="MurD-like peptide ligases, catalytic domain"/>
    <property type="match status" value="1"/>
</dbReference>
<dbReference type="GO" id="GO:0071555">
    <property type="term" value="P:cell wall organization"/>
    <property type="evidence" value="ECO:0007669"/>
    <property type="project" value="UniProtKB-KW"/>
</dbReference>
<evidence type="ECO:0000259" key="12">
    <source>
        <dbReference type="Pfam" id="PF01225"/>
    </source>
</evidence>
<keyword evidence="8 10" id="KW-0131">Cell cycle</keyword>
<dbReference type="Pfam" id="PF02875">
    <property type="entry name" value="Mur_ligase_C"/>
    <property type="match status" value="1"/>
</dbReference>
<dbReference type="AlphaFoldDB" id="A0A6M0RKR5"/>
<evidence type="ECO:0000256" key="10">
    <source>
        <dbReference type="HAMAP-Rule" id="MF_02019"/>
    </source>
</evidence>
<keyword evidence="16" id="KW-1185">Reference proteome</keyword>
<evidence type="ECO:0000313" key="16">
    <source>
        <dbReference type="Proteomes" id="UP000481033"/>
    </source>
</evidence>
<keyword evidence="7 10" id="KW-0573">Peptidoglycan synthesis</keyword>
<proteinExistence type="inferred from homology"/>
<dbReference type="Proteomes" id="UP000481033">
    <property type="component" value="Unassembled WGS sequence"/>
</dbReference>
<dbReference type="InterPro" id="IPR035911">
    <property type="entry name" value="MurE/MurF_N"/>
</dbReference>
<keyword evidence="5 10" id="KW-0067">ATP-binding</keyword>
<evidence type="ECO:0000259" key="13">
    <source>
        <dbReference type="Pfam" id="PF02875"/>
    </source>
</evidence>
<evidence type="ECO:0000256" key="7">
    <source>
        <dbReference type="ARBA" id="ARBA00022984"/>
    </source>
</evidence>
<keyword evidence="3 10" id="KW-0132">Cell division</keyword>
<dbReference type="InterPro" id="IPR000713">
    <property type="entry name" value="Mur_ligase_N"/>
</dbReference>
<dbReference type="InterPro" id="IPR036565">
    <property type="entry name" value="Mur-like_cat_sf"/>
</dbReference>
<evidence type="ECO:0000256" key="1">
    <source>
        <dbReference type="ARBA" id="ARBA00022490"/>
    </source>
</evidence>
<dbReference type="SUPFAM" id="SSF53244">
    <property type="entry name" value="MurD-like peptide ligases, peptide-binding domain"/>
    <property type="match status" value="1"/>
</dbReference>
<dbReference type="GO" id="GO:0051301">
    <property type="term" value="P:cell division"/>
    <property type="evidence" value="ECO:0007669"/>
    <property type="project" value="UniProtKB-KW"/>
</dbReference>
<comment type="similarity">
    <text evidence="10">Belongs to the MurCDEF family. MurF subfamily.</text>
</comment>
<sequence>MSSFAAVSQLLDALDDELVGHTLRPTQLDQMVGHISTDTRTIQVDDLFLALEGERFDGHRFVEQALASGAIATITRQGVITAEVPRIEVKDTLVAYQRIGRWWRQRLGLPVVAITGSVGKTTTKELISAALDLHGGVHKTRANFNNEIGVPKTLLEITPEHDYAVVEMGMRGPGEIAVLTQIAQPNVAVITNVGTAHIGRLGSEQAIANAKCELLANMRPDGIAVLNQDNLRLMETAARVWSGKTITYGLTGGDVHGQFQGQTVVVDGQVLPLPLAGEHNALNYLSAIATLQALNLDWSGLTKGLDVNMPAGRAKRYELAHDIVLLDETYNAGVESMKAALRLLKDQPGKRHIAVLGTMKELGHKSVELHQAIGEVVQTLGIDHLFILADPAEAAAMATGAGAIPHQQFTSHTDLTQRLQQFIQPGDRLLFKASRSVEMDKVVKPLLES</sequence>
<protein>
    <recommendedName>
        <fullName evidence="10 11">UDP-N-acetylmuramoyl-tripeptide--D-alanyl-D-alanine ligase</fullName>
        <ecNumber evidence="10 11">6.3.2.10</ecNumber>
    </recommendedName>
    <alternativeName>
        <fullName evidence="10">D-alanyl-D-alanine-adding enzyme</fullName>
    </alternativeName>
</protein>
<organism evidence="15 16">
    <name type="scientific">Adonisia turfae CCMR0081</name>
    <dbReference type="NCBI Taxonomy" id="2292702"/>
    <lineage>
        <taxon>Bacteria</taxon>
        <taxon>Bacillati</taxon>
        <taxon>Cyanobacteriota</taxon>
        <taxon>Adonisia</taxon>
        <taxon>Adonisia turfae</taxon>
    </lineage>
</organism>
<evidence type="ECO:0000256" key="3">
    <source>
        <dbReference type="ARBA" id="ARBA00022618"/>
    </source>
</evidence>
<keyword evidence="4 10" id="KW-0547">Nucleotide-binding</keyword>
<dbReference type="Pfam" id="PF01225">
    <property type="entry name" value="Mur_ligase"/>
    <property type="match status" value="1"/>
</dbReference>
<dbReference type="RefSeq" id="WP_163698801.1">
    <property type="nucleotide sequence ID" value="NZ_QXHD01000004.1"/>
</dbReference>
<dbReference type="NCBIfam" id="TIGR01143">
    <property type="entry name" value="murF"/>
    <property type="match status" value="1"/>
</dbReference>
<evidence type="ECO:0000256" key="9">
    <source>
        <dbReference type="ARBA" id="ARBA00023316"/>
    </source>
</evidence>
<feature type="domain" description="Mur ligase central" evidence="14">
    <location>
        <begin position="114"/>
        <end position="290"/>
    </location>
</feature>
<dbReference type="GO" id="GO:0005524">
    <property type="term" value="F:ATP binding"/>
    <property type="evidence" value="ECO:0007669"/>
    <property type="project" value="UniProtKB-UniRule"/>
</dbReference>
<dbReference type="EMBL" id="QXHD01000004">
    <property type="protein sequence ID" value="NEZ56815.1"/>
    <property type="molecule type" value="Genomic_DNA"/>
</dbReference>
<name>A0A6M0RKR5_9CYAN</name>
<evidence type="ECO:0000256" key="6">
    <source>
        <dbReference type="ARBA" id="ARBA00022960"/>
    </source>
</evidence>
<reference evidence="15 16" key="1">
    <citation type="journal article" date="2020" name="Microb. Ecol.">
        <title>Ecogenomics of the Marine Benthic Filamentous Cyanobacterium Adonisia.</title>
        <authorList>
            <person name="Walter J.M."/>
            <person name="Coutinho F.H."/>
            <person name="Leomil L."/>
            <person name="Hargreaves P.I."/>
            <person name="Campeao M.E."/>
            <person name="Vieira V.V."/>
            <person name="Silva B.S."/>
            <person name="Fistarol G.O."/>
            <person name="Salomon P.S."/>
            <person name="Sawabe T."/>
            <person name="Mino S."/>
            <person name="Hosokawa M."/>
            <person name="Miyashita H."/>
            <person name="Maruyama F."/>
            <person name="van Verk M.C."/>
            <person name="Dutilh B.E."/>
            <person name="Thompson C.C."/>
            <person name="Thompson F.L."/>
        </authorList>
    </citation>
    <scope>NUCLEOTIDE SEQUENCE [LARGE SCALE GENOMIC DNA]</scope>
    <source>
        <strain evidence="15 16">CCMR0081</strain>
    </source>
</reference>